<dbReference type="AlphaFoldDB" id="A0A6J4U9X7"/>
<evidence type="ECO:0000256" key="1">
    <source>
        <dbReference type="ARBA" id="ARBA00023235"/>
    </source>
</evidence>
<accession>A0A6J4U9X7</accession>
<sequence>MTLKLGVLEQWFDGEPVVPGDTLEERLANLEAAGYQGIQLNRISTALGLPAIKQALAGSNIKLLIHGKGGRILGPDQATRDAAVADISDGLREAAELGVVGSILVPIRVQPEIEPPPEGSGKTVVDLEREILIEQLLKIAPVAEEVGTPIILEPLNRYESHLLKSLNDAAEICRAVNSPGIRMMGDFFHMNIEDDDMGKAIEDAANVLAYIHLADSNRFEPGTGHLDFRPGFAALKRIGYDGYMTLECKVKGGASVDALARSAEYIQRTWDEA</sequence>
<dbReference type="Pfam" id="PF01261">
    <property type="entry name" value="AP_endonuc_2"/>
    <property type="match status" value="1"/>
</dbReference>
<dbReference type="InterPro" id="IPR050417">
    <property type="entry name" value="Sugar_Epim/Isomerase"/>
</dbReference>
<dbReference type="PANTHER" id="PTHR43489:SF7">
    <property type="entry name" value="3-DEHYDRO-D-GULOSIDE 4-EPIMERASE-RELATED"/>
    <property type="match status" value="1"/>
</dbReference>
<dbReference type="GO" id="GO:0016853">
    <property type="term" value="F:isomerase activity"/>
    <property type="evidence" value="ECO:0007669"/>
    <property type="project" value="UniProtKB-KW"/>
</dbReference>
<dbReference type="PANTHER" id="PTHR43489">
    <property type="entry name" value="ISOMERASE"/>
    <property type="match status" value="1"/>
</dbReference>
<protein>
    <recommendedName>
        <fullName evidence="2">Xylose isomerase-like TIM barrel domain-containing protein</fullName>
    </recommendedName>
</protein>
<keyword evidence="1" id="KW-0413">Isomerase</keyword>
<feature type="domain" description="Xylose isomerase-like TIM barrel" evidence="2">
    <location>
        <begin position="28"/>
        <end position="267"/>
    </location>
</feature>
<dbReference type="EMBL" id="CADCWI010000022">
    <property type="protein sequence ID" value="CAA9544347.1"/>
    <property type="molecule type" value="Genomic_DNA"/>
</dbReference>
<reference evidence="3" key="1">
    <citation type="submission" date="2020-02" db="EMBL/GenBank/DDBJ databases">
        <authorList>
            <person name="Meier V. D."/>
        </authorList>
    </citation>
    <scope>NUCLEOTIDE SEQUENCE</scope>
    <source>
        <strain evidence="3">AVDCRST_MAG43</strain>
    </source>
</reference>
<evidence type="ECO:0000313" key="3">
    <source>
        <dbReference type="EMBL" id="CAA9544347.1"/>
    </source>
</evidence>
<organism evidence="3">
    <name type="scientific">uncultured Thermomicrobiales bacterium</name>
    <dbReference type="NCBI Taxonomy" id="1645740"/>
    <lineage>
        <taxon>Bacteria</taxon>
        <taxon>Pseudomonadati</taxon>
        <taxon>Thermomicrobiota</taxon>
        <taxon>Thermomicrobia</taxon>
        <taxon>Thermomicrobiales</taxon>
        <taxon>environmental samples</taxon>
    </lineage>
</organism>
<dbReference type="InterPro" id="IPR013022">
    <property type="entry name" value="Xyl_isomerase-like_TIM-brl"/>
</dbReference>
<proteinExistence type="predicted"/>
<dbReference type="SUPFAM" id="SSF51658">
    <property type="entry name" value="Xylose isomerase-like"/>
    <property type="match status" value="1"/>
</dbReference>
<evidence type="ECO:0000259" key="2">
    <source>
        <dbReference type="Pfam" id="PF01261"/>
    </source>
</evidence>
<name>A0A6J4U9X7_9BACT</name>
<dbReference type="Gene3D" id="3.20.20.150">
    <property type="entry name" value="Divalent-metal-dependent TIM barrel enzymes"/>
    <property type="match status" value="1"/>
</dbReference>
<gene>
    <name evidence="3" type="ORF">AVDCRST_MAG43-446</name>
</gene>
<dbReference type="InterPro" id="IPR036237">
    <property type="entry name" value="Xyl_isomerase-like_sf"/>
</dbReference>